<sequence length="360" mass="39891">MAAIGTGTESLSSRRAELESFDNSKAGAKGLSDAGITKIPPIFHCQKQDLNAAAESELSIPIIDLHGGEEVVMDQIGSACRKWGFFQVVNHGIPVEVLDGMIDGIRGFHEQDLEWKKQFYSRDRGKKVAYFSNFDLFQSKAANWKDTLSLSMAPIHPDPHEIPEICREIVIEYTKEVKKLGWILLELISKALGLEGSHLKDIGCADGVLMLSHYYPPCPEPHLTIGTANHTDVAFITILLQDQIGGLQVLHHNRWLHVPPLHGALVINLGDFLQIVSNDAMVSVSHRVAAKKIGPRVSVASQFRPYVGEDVGNSKVYEPIKELLSEDNPPKYKQVDPKEYIKLHASKGFDGSSKLELFKL</sequence>
<keyword evidence="5 6" id="KW-0408">Iron</keyword>
<evidence type="ECO:0000259" key="7">
    <source>
        <dbReference type="PROSITE" id="PS51471"/>
    </source>
</evidence>
<dbReference type="SUPFAM" id="SSF51197">
    <property type="entry name" value="Clavaminate synthase-like"/>
    <property type="match status" value="1"/>
</dbReference>
<dbReference type="Gene3D" id="2.60.120.330">
    <property type="entry name" value="B-lactam Antibiotic, Isopenicillin N Synthase, Chain"/>
    <property type="match status" value="1"/>
</dbReference>
<comment type="similarity">
    <text evidence="2 6">Belongs to the iron/ascorbate-dependent oxidoreductase family.</text>
</comment>
<organism evidence="8 9">
    <name type="scientific">Momordica charantia</name>
    <name type="common">Bitter gourd</name>
    <name type="synonym">Balsam pear</name>
    <dbReference type="NCBI Taxonomy" id="3673"/>
    <lineage>
        <taxon>Eukaryota</taxon>
        <taxon>Viridiplantae</taxon>
        <taxon>Streptophyta</taxon>
        <taxon>Embryophyta</taxon>
        <taxon>Tracheophyta</taxon>
        <taxon>Spermatophyta</taxon>
        <taxon>Magnoliopsida</taxon>
        <taxon>eudicotyledons</taxon>
        <taxon>Gunneridae</taxon>
        <taxon>Pentapetalae</taxon>
        <taxon>rosids</taxon>
        <taxon>fabids</taxon>
        <taxon>Cucurbitales</taxon>
        <taxon>Cucurbitaceae</taxon>
        <taxon>Momordiceae</taxon>
        <taxon>Momordica</taxon>
    </lineage>
</organism>
<proteinExistence type="inferred from homology"/>
<reference evidence="9" key="1">
    <citation type="submission" date="2025-08" db="UniProtKB">
        <authorList>
            <consortium name="RefSeq"/>
        </authorList>
    </citation>
    <scope>IDENTIFICATION</scope>
    <source>
        <strain evidence="9">OHB3-1</strain>
    </source>
</reference>
<keyword evidence="8" id="KW-1185">Reference proteome</keyword>
<dbReference type="OrthoDB" id="288590at2759"/>
<dbReference type="InterPro" id="IPR044861">
    <property type="entry name" value="IPNS-like_FE2OG_OXY"/>
</dbReference>
<keyword evidence="4 6" id="KW-0560">Oxidoreductase</keyword>
<name>A0A6J1CAP5_MOMCH</name>
<gene>
    <name evidence="9" type="primary">LOC111009755</name>
</gene>
<protein>
    <submittedName>
        <fullName evidence="9">1-aminocyclopropane-1-carboxylate oxidase homolog 1-like</fullName>
    </submittedName>
</protein>
<dbReference type="Pfam" id="PF14226">
    <property type="entry name" value="DIOX_N"/>
    <property type="match status" value="1"/>
</dbReference>
<comment type="cofactor">
    <cofactor evidence="1">
        <name>Fe cation</name>
        <dbReference type="ChEBI" id="CHEBI:24875"/>
    </cofactor>
</comment>
<evidence type="ECO:0000313" key="8">
    <source>
        <dbReference type="Proteomes" id="UP000504603"/>
    </source>
</evidence>
<feature type="domain" description="Fe2OG dioxygenase" evidence="7">
    <location>
        <begin position="204"/>
        <end position="307"/>
    </location>
</feature>
<evidence type="ECO:0000256" key="1">
    <source>
        <dbReference type="ARBA" id="ARBA00001962"/>
    </source>
</evidence>
<dbReference type="GO" id="GO:0046872">
    <property type="term" value="F:metal ion binding"/>
    <property type="evidence" value="ECO:0007669"/>
    <property type="project" value="UniProtKB-KW"/>
</dbReference>
<dbReference type="InterPro" id="IPR005123">
    <property type="entry name" value="Oxoglu/Fe-dep_dioxygenase_dom"/>
</dbReference>
<dbReference type="InterPro" id="IPR027443">
    <property type="entry name" value="IPNS-like_sf"/>
</dbReference>
<evidence type="ECO:0000256" key="5">
    <source>
        <dbReference type="ARBA" id="ARBA00023004"/>
    </source>
</evidence>
<dbReference type="PANTHER" id="PTHR10209">
    <property type="entry name" value="OXIDOREDUCTASE, 2OG-FE II OXYGENASE FAMILY PROTEIN"/>
    <property type="match status" value="1"/>
</dbReference>
<dbReference type="PANTHER" id="PTHR10209:SF884">
    <property type="entry name" value="1-AMINOCYCLOPROPANE-1-CARBOXYLATE OXIDASE HOMOLOG 1-LIKE"/>
    <property type="match status" value="1"/>
</dbReference>
<dbReference type="RefSeq" id="XP_022138649.1">
    <property type="nucleotide sequence ID" value="XM_022282957.1"/>
</dbReference>
<dbReference type="AlphaFoldDB" id="A0A6J1CAP5"/>
<dbReference type="GeneID" id="111009755"/>
<evidence type="ECO:0000256" key="2">
    <source>
        <dbReference type="ARBA" id="ARBA00008056"/>
    </source>
</evidence>
<evidence type="ECO:0000256" key="4">
    <source>
        <dbReference type="ARBA" id="ARBA00023002"/>
    </source>
</evidence>
<dbReference type="GO" id="GO:0051213">
    <property type="term" value="F:dioxygenase activity"/>
    <property type="evidence" value="ECO:0007669"/>
    <property type="project" value="UniProtKB-ARBA"/>
</dbReference>
<dbReference type="FunFam" id="2.60.120.330:FF:000005">
    <property type="entry name" value="1-aminocyclopropane-1-carboxylate oxidase homolog 1"/>
    <property type="match status" value="1"/>
</dbReference>
<evidence type="ECO:0000313" key="9">
    <source>
        <dbReference type="RefSeq" id="XP_022138649.1"/>
    </source>
</evidence>
<keyword evidence="3 6" id="KW-0479">Metal-binding</keyword>
<evidence type="ECO:0000256" key="3">
    <source>
        <dbReference type="ARBA" id="ARBA00022723"/>
    </source>
</evidence>
<dbReference type="Proteomes" id="UP000504603">
    <property type="component" value="Unplaced"/>
</dbReference>
<dbReference type="Pfam" id="PF03171">
    <property type="entry name" value="2OG-FeII_Oxy"/>
    <property type="match status" value="1"/>
</dbReference>
<evidence type="ECO:0000256" key="6">
    <source>
        <dbReference type="RuleBase" id="RU003682"/>
    </source>
</evidence>
<accession>A0A6J1CAP5</accession>
<dbReference type="InterPro" id="IPR026992">
    <property type="entry name" value="DIOX_N"/>
</dbReference>
<dbReference type="PROSITE" id="PS51471">
    <property type="entry name" value="FE2OG_OXY"/>
    <property type="match status" value="1"/>
</dbReference>
<dbReference type="KEGG" id="mcha:111009755"/>